<dbReference type="AlphaFoldDB" id="A0A6A8DEN4"/>
<accession>A0A6A8DEN4</accession>
<name>A0A6A8DEN4_9BACI</name>
<dbReference type="OrthoDB" id="1795989at2"/>
<keyword evidence="1" id="KW-1133">Transmembrane helix</keyword>
<feature type="transmembrane region" description="Helical" evidence="1">
    <location>
        <begin position="182"/>
        <end position="202"/>
    </location>
</feature>
<evidence type="ECO:0000313" key="3">
    <source>
        <dbReference type="Proteomes" id="UP000799092"/>
    </source>
</evidence>
<proteinExistence type="predicted"/>
<organism evidence="2 3">
    <name type="scientific">Aquibacillus halophilus</name>
    <dbReference type="NCBI Taxonomy" id="930132"/>
    <lineage>
        <taxon>Bacteria</taxon>
        <taxon>Bacillati</taxon>
        <taxon>Bacillota</taxon>
        <taxon>Bacilli</taxon>
        <taxon>Bacillales</taxon>
        <taxon>Bacillaceae</taxon>
        <taxon>Aquibacillus</taxon>
    </lineage>
</organism>
<dbReference type="RefSeq" id="WP_153737771.1">
    <property type="nucleotide sequence ID" value="NZ_WJNG01000014.1"/>
</dbReference>
<reference evidence="2" key="1">
    <citation type="submission" date="2019-11" db="EMBL/GenBank/DDBJ databases">
        <authorList>
            <person name="Li J."/>
        </authorList>
    </citation>
    <scope>NUCLEOTIDE SEQUENCE</scope>
    <source>
        <strain evidence="2">B6B</strain>
    </source>
</reference>
<keyword evidence="1" id="KW-0812">Transmembrane</keyword>
<dbReference type="Proteomes" id="UP000799092">
    <property type="component" value="Unassembled WGS sequence"/>
</dbReference>
<feature type="transmembrane region" description="Helical" evidence="1">
    <location>
        <begin position="20"/>
        <end position="42"/>
    </location>
</feature>
<keyword evidence="1" id="KW-0472">Membrane</keyword>
<sequence>MSLIEVNYWEIIKKQYFFKLKAYSGVFTSMMVVQIIAFLLSLGGTGGSGGSGSSGFSYTTGYYNGSMIIAFTMMWALITGILITTKAYRNDDFTFVANRGTSNLSNMLFLLTASIIGGTLSMLSGYLLKVFVYLIFEVDMLFDVTHTISTLWLGIIASILYILLFSAIGYLVGVLAQISKSLIIILAAVVIGYPIYASTGTGQRDEPTLFIAITQFYQGESMLSLFALKVILTVTILFFTSLIITNRLEVKQ</sequence>
<evidence type="ECO:0000256" key="1">
    <source>
        <dbReference type="SAM" id="Phobius"/>
    </source>
</evidence>
<keyword evidence="3" id="KW-1185">Reference proteome</keyword>
<gene>
    <name evidence="2" type="ORF">GH741_16065</name>
</gene>
<dbReference type="EMBL" id="WJNG01000014">
    <property type="protein sequence ID" value="MRH44158.1"/>
    <property type="molecule type" value="Genomic_DNA"/>
</dbReference>
<evidence type="ECO:0000313" key="2">
    <source>
        <dbReference type="EMBL" id="MRH44158.1"/>
    </source>
</evidence>
<feature type="transmembrane region" description="Helical" evidence="1">
    <location>
        <begin position="104"/>
        <end position="128"/>
    </location>
</feature>
<feature type="transmembrane region" description="Helical" evidence="1">
    <location>
        <begin position="62"/>
        <end position="83"/>
    </location>
</feature>
<comment type="caution">
    <text evidence="2">The sequence shown here is derived from an EMBL/GenBank/DDBJ whole genome shotgun (WGS) entry which is preliminary data.</text>
</comment>
<protein>
    <submittedName>
        <fullName evidence="2">Uncharacterized protein</fullName>
    </submittedName>
</protein>
<feature type="transmembrane region" description="Helical" evidence="1">
    <location>
        <begin position="222"/>
        <end position="244"/>
    </location>
</feature>
<feature type="transmembrane region" description="Helical" evidence="1">
    <location>
        <begin position="148"/>
        <end position="175"/>
    </location>
</feature>